<feature type="transmembrane region" description="Helical" evidence="7">
    <location>
        <begin position="106"/>
        <end position="129"/>
    </location>
</feature>
<dbReference type="EMBL" id="FQZS01000003">
    <property type="protein sequence ID" value="SHI41714.1"/>
    <property type="molecule type" value="Genomic_DNA"/>
</dbReference>
<keyword evidence="6 7" id="KW-0472">Membrane</keyword>
<comment type="similarity">
    <text evidence="7">Belongs to the binding-protein-dependent transport system permease family.</text>
</comment>
<evidence type="ECO:0000313" key="9">
    <source>
        <dbReference type="EMBL" id="SHI41714.1"/>
    </source>
</evidence>
<accession>A0A1M6AYY1</accession>
<dbReference type="AlphaFoldDB" id="A0A1M6AYY1"/>
<keyword evidence="4 7" id="KW-0812">Transmembrane</keyword>
<name>A0A1M6AYY1_9FIRM</name>
<gene>
    <name evidence="9" type="ORF">SAMN02745176_00190</name>
</gene>
<dbReference type="RefSeq" id="WP_073023550.1">
    <property type="nucleotide sequence ID" value="NZ_FQZS01000003.1"/>
</dbReference>
<dbReference type="InterPro" id="IPR000515">
    <property type="entry name" value="MetI-like"/>
</dbReference>
<dbReference type="Pfam" id="PF00528">
    <property type="entry name" value="BPD_transp_1"/>
    <property type="match status" value="1"/>
</dbReference>
<dbReference type="InterPro" id="IPR025966">
    <property type="entry name" value="OppC_N"/>
</dbReference>
<evidence type="ECO:0000256" key="4">
    <source>
        <dbReference type="ARBA" id="ARBA00022692"/>
    </source>
</evidence>
<protein>
    <submittedName>
        <fullName evidence="9">Oligopeptide transport system permease protein</fullName>
    </submittedName>
</protein>
<dbReference type="GO" id="GO:0055085">
    <property type="term" value="P:transmembrane transport"/>
    <property type="evidence" value="ECO:0007669"/>
    <property type="project" value="InterPro"/>
</dbReference>
<feature type="domain" description="ABC transmembrane type-1" evidence="8">
    <location>
        <begin position="102"/>
        <end position="291"/>
    </location>
</feature>
<dbReference type="CDD" id="cd06261">
    <property type="entry name" value="TM_PBP2"/>
    <property type="match status" value="1"/>
</dbReference>
<evidence type="ECO:0000256" key="2">
    <source>
        <dbReference type="ARBA" id="ARBA00022448"/>
    </source>
</evidence>
<dbReference type="GO" id="GO:0005886">
    <property type="term" value="C:plasma membrane"/>
    <property type="evidence" value="ECO:0007669"/>
    <property type="project" value="UniProtKB-SubCell"/>
</dbReference>
<reference evidence="9 10" key="1">
    <citation type="submission" date="2016-11" db="EMBL/GenBank/DDBJ databases">
        <authorList>
            <person name="Jaros S."/>
            <person name="Januszkiewicz K."/>
            <person name="Wedrychowicz H."/>
        </authorList>
    </citation>
    <scope>NUCLEOTIDE SEQUENCE [LARGE SCALE GENOMIC DNA]</scope>
    <source>
        <strain evidence="9 10">DSM 19022</strain>
    </source>
</reference>
<evidence type="ECO:0000313" key="10">
    <source>
        <dbReference type="Proteomes" id="UP000184442"/>
    </source>
</evidence>
<dbReference type="PANTHER" id="PTHR43386:SF22">
    <property type="entry name" value="OLIGOPEPTIDE TRANSPORT SYSTEM PERMEASE PROTEIN OPPC"/>
    <property type="match status" value="1"/>
</dbReference>
<keyword evidence="2 7" id="KW-0813">Transport</keyword>
<organism evidence="9 10">
    <name type="scientific">Lutispora thermophila DSM 19022</name>
    <dbReference type="NCBI Taxonomy" id="1122184"/>
    <lineage>
        <taxon>Bacteria</taxon>
        <taxon>Bacillati</taxon>
        <taxon>Bacillota</taxon>
        <taxon>Clostridia</taxon>
        <taxon>Lutisporales</taxon>
        <taxon>Lutisporaceae</taxon>
        <taxon>Lutispora</taxon>
    </lineage>
</organism>
<dbReference type="Pfam" id="PF12911">
    <property type="entry name" value="OppC_N"/>
    <property type="match status" value="1"/>
</dbReference>
<comment type="subcellular location">
    <subcellularLocation>
        <location evidence="1 7">Cell membrane</location>
        <topology evidence="1 7">Multi-pass membrane protein</topology>
    </subcellularLocation>
</comment>
<feature type="transmembrane region" description="Helical" evidence="7">
    <location>
        <begin position="268"/>
        <end position="291"/>
    </location>
</feature>
<keyword evidence="5 7" id="KW-1133">Transmembrane helix</keyword>
<evidence type="ECO:0000256" key="7">
    <source>
        <dbReference type="RuleBase" id="RU363032"/>
    </source>
</evidence>
<feature type="transmembrane region" description="Helical" evidence="7">
    <location>
        <begin position="41"/>
        <end position="63"/>
    </location>
</feature>
<dbReference type="PROSITE" id="PS50928">
    <property type="entry name" value="ABC_TM1"/>
    <property type="match status" value="1"/>
</dbReference>
<evidence type="ECO:0000256" key="1">
    <source>
        <dbReference type="ARBA" id="ARBA00004651"/>
    </source>
</evidence>
<evidence type="ECO:0000256" key="6">
    <source>
        <dbReference type="ARBA" id="ARBA00023136"/>
    </source>
</evidence>
<dbReference type="Proteomes" id="UP000184442">
    <property type="component" value="Unassembled WGS sequence"/>
</dbReference>
<dbReference type="InterPro" id="IPR035906">
    <property type="entry name" value="MetI-like_sf"/>
</dbReference>
<dbReference type="STRING" id="1122184.SAMN02745176_00190"/>
<proteinExistence type="inferred from homology"/>
<dbReference type="SUPFAM" id="SSF161098">
    <property type="entry name" value="MetI-like"/>
    <property type="match status" value="1"/>
</dbReference>
<dbReference type="InterPro" id="IPR050366">
    <property type="entry name" value="BP-dependent_transpt_permease"/>
</dbReference>
<dbReference type="PANTHER" id="PTHR43386">
    <property type="entry name" value="OLIGOPEPTIDE TRANSPORT SYSTEM PERMEASE PROTEIN APPC"/>
    <property type="match status" value="1"/>
</dbReference>
<keyword evidence="10" id="KW-1185">Reference proteome</keyword>
<dbReference type="OrthoDB" id="9783218at2"/>
<sequence length="304" mass="33806">MEISKEKFRHVGINEEKSQSIVRPSMTYWQDAWRRLKKNKIAMLGLIIIIIMTIMSIIGPMMVPYHHSDNNLSITNQAPNREHWFGTDDLGRDIWARIWVGARVSLFIGLMAALLDTLIGVLVGGVSGFYGGKVDMIIMRFIDVMIAIPSMIFIILIMVIVNAGVGAIIISFAITGWLSMARLVRGQILQLKEQEFVLAARTLGANSSRLILKHLIPNTLGVIIVSLTMRIPSAIFTEAFLSFIGLGVKPPTPSWGQLASTGAAVLRVYPFRLFIPAFFISITMLSLNLFGDGLRDALDPRLRK</sequence>
<evidence type="ECO:0000256" key="5">
    <source>
        <dbReference type="ARBA" id="ARBA00022989"/>
    </source>
</evidence>
<evidence type="ECO:0000256" key="3">
    <source>
        <dbReference type="ARBA" id="ARBA00022475"/>
    </source>
</evidence>
<evidence type="ECO:0000259" key="8">
    <source>
        <dbReference type="PROSITE" id="PS50928"/>
    </source>
</evidence>
<keyword evidence="3" id="KW-1003">Cell membrane</keyword>
<dbReference type="Gene3D" id="1.10.3720.10">
    <property type="entry name" value="MetI-like"/>
    <property type="match status" value="1"/>
</dbReference>